<accession>A0AAX0WRI7</accession>
<organism evidence="2 3">
    <name type="scientific">Legionella anisa</name>
    <dbReference type="NCBI Taxonomy" id="28082"/>
    <lineage>
        <taxon>Bacteria</taxon>
        <taxon>Pseudomonadati</taxon>
        <taxon>Pseudomonadota</taxon>
        <taxon>Gammaproteobacteria</taxon>
        <taxon>Legionellales</taxon>
        <taxon>Legionellaceae</taxon>
        <taxon>Legionella</taxon>
    </lineage>
</organism>
<evidence type="ECO:0000313" key="3">
    <source>
        <dbReference type="Proteomes" id="UP000192511"/>
    </source>
</evidence>
<comment type="caution">
    <text evidence="2">The sequence shown here is derived from an EMBL/GenBank/DDBJ whole genome shotgun (WGS) entry which is preliminary data.</text>
</comment>
<reference evidence="2" key="1">
    <citation type="submission" date="2017-12" db="EMBL/GenBank/DDBJ databases">
        <title>FDA dAtabase for Regulatory Grade micrObial Sequences (FDA-ARGOS): Supporting development and validation of Infectious Disease Dx tests.</title>
        <authorList>
            <person name="Kerrigan L."/>
            <person name="Tallon L.J."/>
            <person name="Sadzewicz L."/>
            <person name="Sengamalay N."/>
            <person name="Ott S."/>
            <person name="Godinez A."/>
            <person name="Nagaraj S."/>
            <person name="Vavikolanu K."/>
            <person name="Vyas G."/>
            <person name="Nadendla S."/>
            <person name="Aluvathingal J."/>
            <person name="Sichtig H."/>
        </authorList>
    </citation>
    <scope>NUCLEOTIDE SEQUENCE [LARGE SCALE GENOMIC DNA]</scope>
    <source>
        <strain evidence="2">FDAARGOS_200</strain>
    </source>
</reference>
<feature type="region of interest" description="Disordered" evidence="1">
    <location>
        <begin position="201"/>
        <end position="263"/>
    </location>
</feature>
<evidence type="ECO:0000313" key="2">
    <source>
        <dbReference type="EMBL" id="PNL60909.1"/>
    </source>
</evidence>
<dbReference type="GeneID" id="98066769"/>
<dbReference type="EMBL" id="NBTX02000004">
    <property type="protein sequence ID" value="PNL60909.1"/>
    <property type="molecule type" value="Genomic_DNA"/>
</dbReference>
<feature type="compositionally biased region" description="Low complexity" evidence="1">
    <location>
        <begin position="241"/>
        <end position="255"/>
    </location>
</feature>
<feature type="compositionally biased region" description="Polar residues" evidence="1">
    <location>
        <begin position="201"/>
        <end position="212"/>
    </location>
</feature>
<dbReference type="AlphaFoldDB" id="A0AAX0WRI7"/>
<feature type="compositionally biased region" description="Basic and acidic residues" evidence="1">
    <location>
        <begin position="215"/>
        <end position="239"/>
    </location>
</feature>
<dbReference type="RefSeq" id="WP_019234237.1">
    <property type="nucleotide sequence ID" value="NZ_CAAAHR010000078.1"/>
</dbReference>
<gene>
    <name evidence="2" type="ORF">A6J39_006590</name>
</gene>
<name>A0AAX0WRI7_9GAMM</name>
<keyword evidence="3" id="KW-1185">Reference proteome</keyword>
<protein>
    <recommendedName>
        <fullName evidence="4">Type IV secretion protein Dot</fullName>
    </recommendedName>
</protein>
<evidence type="ECO:0008006" key="4">
    <source>
        <dbReference type="Google" id="ProtNLM"/>
    </source>
</evidence>
<proteinExistence type="predicted"/>
<evidence type="ECO:0000256" key="1">
    <source>
        <dbReference type="SAM" id="MobiDB-lite"/>
    </source>
</evidence>
<sequence>MPDLQHPEPQEAAPDDIEALIEKNICGKCKAARLTVCKCKRAGGSGGGGGGSDSDQVETQAPGLVQNSMIMNKKYVVDESMPLALYETVRDSLEPDLFTMEEMAEFLSFSHDSKQGVITIRPKPSLLLGEKEIQELIQKLKKAFEQFKIALEKEGVPVDDFTITLNKNELIVRDTFIKELVRRNLLPKAYASNMELENQSSRLTPFTVTPKPSLSRKDEKEKDEKEEKDVEKEMSHESEENSGFNPSPFSFSLSLTKLFGGRS</sequence>
<dbReference type="Proteomes" id="UP000192511">
    <property type="component" value="Unassembled WGS sequence"/>
</dbReference>